<reference evidence="1" key="1">
    <citation type="submission" date="2022-01" db="EMBL/GenBank/DDBJ databases">
        <authorList>
            <person name="King R."/>
        </authorList>
    </citation>
    <scope>NUCLEOTIDE SEQUENCE</scope>
</reference>
<keyword evidence="2" id="KW-1185">Reference proteome</keyword>
<evidence type="ECO:0000313" key="1">
    <source>
        <dbReference type="EMBL" id="CAH1399692.1"/>
    </source>
</evidence>
<dbReference type="Proteomes" id="UP001152798">
    <property type="component" value="Chromosome 4"/>
</dbReference>
<sequence length="76" mass="8068">MTKCCSEGGTKTGGSQKEEFSTKAAFAAAFARSQSIHTHPECSFVIGALRHLEDGVSGALPAPLPVRRSFVNTEEE</sequence>
<dbReference type="AlphaFoldDB" id="A0A9P0HDA5"/>
<name>A0A9P0HDA5_NEZVI</name>
<gene>
    <name evidence="1" type="ORF">NEZAVI_LOCUS9091</name>
</gene>
<dbReference type="EMBL" id="OV725080">
    <property type="protein sequence ID" value="CAH1399692.1"/>
    <property type="molecule type" value="Genomic_DNA"/>
</dbReference>
<protein>
    <submittedName>
        <fullName evidence="1">Uncharacterized protein</fullName>
    </submittedName>
</protein>
<accession>A0A9P0HDA5</accession>
<organism evidence="1 2">
    <name type="scientific">Nezara viridula</name>
    <name type="common">Southern green stink bug</name>
    <name type="synonym">Cimex viridulus</name>
    <dbReference type="NCBI Taxonomy" id="85310"/>
    <lineage>
        <taxon>Eukaryota</taxon>
        <taxon>Metazoa</taxon>
        <taxon>Ecdysozoa</taxon>
        <taxon>Arthropoda</taxon>
        <taxon>Hexapoda</taxon>
        <taxon>Insecta</taxon>
        <taxon>Pterygota</taxon>
        <taxon>Neoptera</taxon>
        <taxon>Paraneoptera</taxon>
        <taxon>Hemiptera</taxon>
        <taxon>Heteroptera</taxon>
        <taxon>Panheteroptera</taxon>
        <taxon>Pentatomomorpha</taxon>
        <taxon>Pentatomoidea</taxon>
        <taxon>Pentatomidae</taxon>
        <taxon>Pentatominae</taxon>
        <taxon>Nezara</taxon>
    </lineage>
</organism>
<proteinExistence type="predicted"/>
<evidence type="ECO:0000313" key="2">
    <source>
        <dbReference type="Proteomes" id="UP001152798"/>
    </source>
</evidence>